<evidence type="ECO:0000313" key="2">
    <source>
        <dbReference type="Proteomes" id="UP000663868"/>
    </source>
</evidence>
<dbReference type="AlphaFoldDB" id="A0A819RT16"/>
<dbReference type="EMBL" id="CAJOBB010003478">
    <property type="protein sequence ID" value="CAF4042903.1"/>
    <property type="molecule type" value="Genomic_DNA"/>
</dbReference>
<feature type="non-terminal residue" evidence="1">
    <location>
        <position position="27"/>
    </location>
</feature>
<gene>
    <name evidence="1" type="ORF">KXQ929_LOCUS31034</name>
</gene>
<reference evidence="1" key="1">
    <citation type="submission" date="2021-02" db="EMBL/GenBank/DDBJ databases">
        <authorList>
            <person name="Nowell W R."/>
        </authorList>
    </citation>
    <scope>NUCLEOTIDE SEQUENCE</scope>
</reference>
<comment type="caution">
    <text evidence="1">The sequence shown here is derived from an EMBL/GenBank/DDBJ whole genome shotgun (WGS) entry which is preliminary data.</text>
</comment>
<accession>A0A819RT16</accession>
<proteinExistence type="predicted"/>
<protein>
    <submittedName>
        <fullName evidence="1">Uncharacterized protein</fullName>
    </submittedName>
</protein>
<dbReference type="Proteomes" id="UP000663868">
    <property type="component" value="Unassembled WGS sequence"/>
</dbReference>
<evidence type="ECO:0000313" key="1">
    <source>
        <dbReference type="EMBL" id="CAF4042903.1"/>
    </source>
</evidence>
<organism evidence="1 2">
    <name type="scientific">Adineta steineri</name>
    <dbReference type="NCBI Taxonomy" id="433720"/>
    <lineage>
        <taxon>Eukaryota</taxon>
        <taxon>Metazoa</taxon>
        <taxon>Spiralia</taxon>
        <taxon>Gnathifera</taxon>
        <taxon>Rotifera</taxon>
        <taxon>Eurotatoria</taxon>
        <taxon>Bdelloidea</taxon>
        <taxon>Adinetida</taxon>
        <taxon>Adinetidae</taxon>
        <taxon>Adineta</taxon>
    </lineage>
</organism>
<sequence length="27" mass="3260">MKTSVRVNDWSQRYQTSESEPLRKYVA</sequence>
<name>A0A819RT16_9BILA</name>